<dbReference type="SUPFAM" id="SSF103473">
    <property type="entry name" value="MFS general substrate transporter"/>
    <property type="match status" value="1"/>
</dbReference>
<keyword evidence="2" id="KW-0472">Membrane</keyword>
<dbReference type="RefSeq" id="XP_014669526.1">
    <property type="nucleotide sequence ID" value="XM_014814040.1"/>
</dbReference>
<reference evidence="5" key="1">
    <citation type="submission" date="2025-08" db="UniProtKB">
        <authorList>
            <consortium name="RefSeq"/>
        </authorList>
    </citation>
    <scope>IDENTIFICATION</scope>
</reference>
<feature type="transmembrane region" description="Helical" evidence="2">
    <location>
        <begin position="173"/>
        <end position="196"/>
    </location>
</feature>
<evidence type="ECO:0000256" key="2">
    <source>
        <dbReference type="SAM" id="Phobius"/>
    </source>
</evidence>
<dbReference type="InterPro" id="IPR036259">
    <property type="entry name" value="MFS_trans_sf"/>
</dbReference>
<accession>A0ABM1EBF5</accession>
<evidence type="ECO:0000313" key="4">
    <source>
        <dbReference type="Proteomes" id="UP000695022"/>
    </source>
</evidence>
<feature type="transmembrane region" description="Helical" evidence="2">
    <location>
        <begin position="382"/>
        <end position="402"/>
    </location>
</feature>
<feature type="transmembrane region" description="Helical" evidence="2">
    <location>
        <begin position="347"/>
        <end position="370"/>
    </location>
</feature>
<feature type="transmembrane region" description="Helical" evidence="2">
    <location>
        <begin position="60"/>
        <end position="82"/>
    </location>
</feature>
<name>A0ABM1EBF5_PRICU</name>
<dbReference type="PROSITE" id="PS50850">
    <property type="entry name" value="MFS"/>
    <property type="match status" value="1"/>
</dbReference>
<dbReference type="InterPro" id="IPR050327">
    <property type="entry name" value="Proton-linked_MCT"/>
</dbReference>
<dbReference type="PANTHER" id="PTHR11360:SF284">
    <property type="entry name" value="EG:103B4.3 PROTEIN-RELATED"/>
    <property type="match status" value="1"/>
</dbReference>
<feature type="transmembrane region" description="Helical" evidence="2">
    <location>
        <begin position="117"/>
        <end position="139"/>
    </location>
</feature>
<dbReference type="InterPro" id="IPR011701">
    <property type="entry name" value="MFS"/>
</dbReference>
<gene>
    <name evidence="5" type="primary">LOC106810618</name>
</gene>
<comment type="subcellular location">
    <subcellularLocation>
        <location evidence="1">Membrane</location>
        <topology evidence="1">Multi-pass membrane protein</topology>
    </subcellularLocation>
</comment>
<dbReference type="InterPro" id="IPR020846">
    <property type="entry name" value="MFS_dom"/>
</dbReference>
<feature type="domain" description="Major facilitator superfamily (MFS) profile" evidence="3">
    <location>
        <begin position="23"/>
        <end position="422"/>
    </location>
</feature>
<proteinExistence type="predicted"/>
<feature type="transmembrane region" description="Helical" evidence="2">
    <location>
        <begin position="146"/>
        <end position="167"/>
    </location>
</feature>
<keyword evidence="2" id="KW-0812">Transmembrane</keyword>
<dbReference type="Proteomes" id="UP000695022">
    <property type="component" value="Unplaced"/>
</dbReference>
<sequence length="422" mass="44956">MESSTERTERQRTDVDRGWAWVVLAGSFLIKVIIMYNVSSFSVFYAYIASEFGSSNSITAGVGAVLSGLGLVLGPFSACLAAVYGIRNIVIVGGCLTTLGLGLSYRSPTLLVFFPSYSLLAGMGMGLAFTPSVAIAGYYFDKQRPLATVIASFGVPIGGILGPIVTLKLIEMYTWQGALLVMGGLNLHIVFAGALFRPLPAVKPKYGIQNKKAANLTRDQIMKLVPHGAGIFCKFAVQNIVAAFVVEYGVELGIEISMVTKLVAIKEASSTFMRISLIILSQMRWFNILIAYNVGLIILAISCLSLFLLDAPMFFLVSLGLYGFGRGLTSALLSAVNAELYGVENLLIVEGISACCGGCANLIGLTASGALADHFGSTRPAFLFSAFLGLTGALLFAGVFVIHRRSRKDGARNGLREYQSAP</sequence>
<protein>
    <submittedName>
        <fullName evidence="5">Monocarboxylate transporter 12-B-like</fullName>
    </submittedName>
</protein>
<keyword evidence="2" id="KW-1133">Transmembrane helix</keyword>
<keyword evidence="4" id="KW-1185">Reference proteome</keyword>
<evidence type="ECO:0000256" key="1">
    <source>
        <dbReference type="ARBA" id="ARBA00004141"/>
    </source>
</evidence>
<feature type="transmembrane region" description="Helical" evidence="2">
    <location>
        <begin position="89"/>
        <end position="105"/>
    </location>
</feature>
<dbReference type="Gene3D" id="1.20.1250.20">
    <property type="entry name" value="MFS general substrate transporter like domains"/>
    <property type="match status" value="2"/>
</dbReference>
<organism evidence="4 5">
    <name type="scientific">Priapulus caudatus</name>
    <name type="common">Priapulid worm</name>
    <dbReference type="NCBI Taxonomy" id="37621"/>
    <lineage>
        <taxon>Eukaryota</taxon>
        <taxon>Metazoa</taxon>
        <taxon>Ecdysozoa</taxon>
        <taxon>Scalidophora</taxon>
        <taxon>Priapulida</taxon>
        <taxon>Priapulimorpha</taxon>
        <taxon>Priapulimorphida</taxon>
        <taxon>Priapulidae</taxon>
        <taxon>Priapulus</taxon>
    </lineage>
</organism>
<feature type="transmembrane region" description="Helical" evidence="2">
    <location>
        <begin position="21"/>
        <end position="48"/>
    </location>
</feature>
<feature type="transmembrane region" description="Helical" evidence="2">
    <location>
        <begin position="285"/>
        <end position="308"/>
    </location>
</feature>
<dbReference type="GeneID" id="106810618"/>
<evidence type="ECO:0000313" key="5">
    <source>
        <dbReference type="RefSeq" id="XP_014669526.1"/>
    </source>
</evidence>
<dbReference type="Pfam" id="PF07690">
    <property type="entry name" value="MFS_1"/>
    <property type="match status" value="2"/>
</dbReference>
<feature type="transmembrane region" description="Helical" evidence="2">
    <location>
        <begin position="314"/>
        <end position="335"/>
    </location>
</feature>
<dbReference type="PANTHER" id="PTHR11360">
    <property type="entry name" value="MONOCARBOXYLATE TRANSPORTER"/>
    <property type="match status" value="1"/>
</dbReference>
<evidence type="ECO:0000259" key="3">
    <source>
        <dbReference type="PROSITE" id="PS50850"/>
    </source>
</evidence>